<accession>A0A2G9Z982</accession>
<protein>
    <submittedName>
        <fullName evidence="1">Uncharacterized protein</fullName>
    </submittedName>
</protein>
<organism evidence="1 2">
    <name type="scientific">Candidatus Jorgensenbacteria bacterium CG23_combo_of_CG06-09_8_20_14_all_54_14</name>
    <dbReference type="NCBI Taxonomy" id="1974595"/>
    <lineage>
        <taxon>Bacteria</taxon>
        <taxon>Candidatus Joergenseniibacteriota</taxon>
    </lineage>
</organism>
<evidence type="ECO:0000313" key="1">
    <source>
        <dbReference type="EMBL" id="PIP29726.1"/>
    </source>
</evidence>
<dbReference type="AlphaFoldDB" id="A0A2G9Z982"/>
<evidence type="ECO:0000313" key="2">
    <source>
        <dbReference type="Proteomes" id="UP000228812"/>
    </source>
</evidence>
<dbReference type="EMBL" id="PCRZ01000045">
    <property type="protein sequence ID" value="PIP29726.1"/>
    <property type="molecule type" value="Genomic_DNA"/>
</dbReference>
<proteinExistence type="predicted"/>
<dbReference type="Proteomes" id="UP000228812">
    <property type="component" value="Unassembled WGS sequence"/>
</dbReference>
<sequence length="103" mass="11633">MELKEACRKVIEQNESMGCHPEIFIFQTKSCEAVDLDDKISNLVKSQTAFDAVIKAIEKYGDILTIEDFIVEDENGLGLPQDIINKAKQNAAGFKWKRNLNSK</sequence>
<gene>
    <name evidence="1" type="ORF">COX26_02615</name>
</gene>
<comment type="caution">
    <text evidence="1">The sequence shown here is derived from an EMBL/GenBank/DDBJ whole genome shotgun (WGS) entry which is preliminary data.</text>
</comment>
<reference evidence="1 2" key="1">
    <citation type="submission" date="2017-09" db="EMBL/GenBank/DDBJ databases">
        <title>Depth-based differentiation of microbial function through sediment-hosted aquifers and enrichment of novel symbionts in the deep terrestrial subsurface.</title>
        <authorList>
            <person name="Probst A.J."/>
            <person name="Ladd B."/>
            <person name="Jarett J.K."/>
            <person name="Geller-Mcgrath D.E."/>
            <person name="Sieber C.M."/>
            <person name="Emerson J.B."/>
            <person name="Anantharaman K."/>
            <person name="Thomas B.C."/>
            <person name="Malmstrom R."/>
            <person name="Stieglmeier M."/>
            <person name="Klingl A."/>
            <person name="Woyke T."/>
            <person name="Ryan C.M."/>
            <person name="Banfield J.F."/>
        </authorList>
    </citation>
    <scope>NUCLEOTIDE SEQUENCE [LARGE SCALE GENOMIC DNA]</scope>
    <source>
        <strain evidence="1">CG23_combo_of_CG06-09_8_20_14_all_54_14</strain>
    </source>
</reference>
<name>A0A2G9Z982_9BACT</name>